<evidence type="ECO:0000313" key="2">
    <source>
        <dbReference type="EMBL" id="KAL2063965.1"/>
    </source>
</evidence>
<accession>A0ABR4C235</accession>
<dbReference type="EMBL" id="JAZHXI010000014">
    <property type="protein sequence ID" value="KAL2063965.1"/>
    <property type="molecule type" value="Genomic_DNA"/>
</dbReference>
<proteinExistence type="predicted"/>
<evidence type="ECO:0000256" key="1">
    <source>
        <dbReference type="SAM" id="SignalP"/>
    </source>
</evidence>
<comment type="caution">
    <text evidence="2">The sequence shown here is derived from an EMBL/GenBank/DDBJ whole genome shotgun (WGS) entry which is preliminary data.</text>
</comment>
<keyword evidence="1" id="KW-0732">Signal</keyword>
<protein>
    <submittedName>
        <fullName evidence="2">Uncharacterized protein</fullName>
    </submittedName>
</protein>
<dbReference type="Proteomes" id="UP001595075">
    <property type="component" value="Unassembled WGS sequence"/>
</dbReference>
<organism evidence="2 3">
    <name type="scientific">Oculimacula yallundae</name>
    <dbReference type="NCBI Taxonomy" id="86028"/>
    <lineage>
        <taxon>Eukaryota</taxon>
        <taxon>Fungi</taxon>
        <taxon>Dikarya</taxon>
        <taxon>Ascomycota</taxon>
        <taxon>Pezizomycotina</taxon>
        <taxon>Leotiomycetes</taxon>
        <taxon>Helotiales</taxon>
        <taxon>Ploettnerulaceae</taxon>
        <taxon>Oculimacula</taxon>
    </lineage>
</organism>
<gene>
    <name evidence="2" type="ORF">VTL71DRAFT_4459</name>
</gene>
<evidence type="ECO:0000313" key="3">
    <source>
        <dbReference type="Proteomes" id="UP001595075"/>
    </source>
</evidence>
<reference evidence="2 3" key="1">
    <citation type="journal article" date="2024" name="Commun. Biol.">
        <title>Comparative genomic analysis of thermophilic fungi reveals convergent evolutionary adaptations and gene losses.</title>
        <authorList>
            <person name="Steindorff A.S."/>
            <person name="Aguilar-Pontes M.V."/>
            <person name="Robinson A.J."/>
            <person name="Andreopoulos B."/>
            <person name="LaButti K."/>
            <person name="Kuo A."/>
            <person name="Mondo S."/>
            <person name="Riley R."/>
            <person name="Otillar R."/>
            <person name="Haridas S."/>
            <person name="Lipzen A."/>
            <person name="Grimwood J."/>
            <person name="Schmutz J."/>
            <person name="Clum A."/>
            <person name="Reid I.D."/>
            <person name="Moisan M.C."/>
            <person name="Butler G."/>
            <person name="Nguyen T.T.M."/>
            <person name="Dewar K."/>
            <person name="Conant G."/>
            <person name="Drula E."/>
            <person name="Henrissat B."/>
            <person name="Hansel C."/>
            <person name="Singer S."/>
            <person name="Hutchinson M.I."/>
            <person name="de Vries R.P."/>
            <person name="Natvig D.O."/>
            <person name="Powell A.J."/>
            <person name="Tsang A."/>
            <person name="Grigoriev I.V."/>
        </authorList>
    </citation>
    <scope>NUCLEOTIDE SEQUENCE [LARGE SCALE GENOMIC DNA]</scope>
    <source>
        <strain evidence="2 3">CBS 494.80</strain>
    </source>
</reference>
<name>A0ABR4C235_9HELO</name>
<feature type="signal peptide" evidence="1">
    <location>
        <begin position="1"/>
        <end position="21"/>
    </location>
</feature>
<sequence>MRSISTTTIAMALSLALVVESITIPSVIIPNTDVHVQITGETYYATTNGFDTYGVYLLVKPQAADQVDENFLRSKLASCYLIQSSPISESEQTIQIPASIGPDERSYWISTTFFNESDVTVDKATGYRELNSSSSTMDVSSSDKVPASFSLQGGTEIWSNDELHGIGMNTLVQQDNVPCSSYDCARKCTATHYQYPLVDDPDFKNGKWPTFVEETYRCIQKCPGVTYIDIEELAKRRQEADNLRDGIITSTVLGPISTTSTKTIVSTFVSFQSISSAGTAVPTSFSNGTLTSASTFPTSTFSRIATPTIAPTPSPTSGASRNGLMGAIPLLGSVITMFVLLGF</sequence>
<keyword evidence="3" id="KW-1185">Reference proteome</keyword>
<feature type="chain" id="PRO_5045439195" evidence="1">
    <location>
        <begin position="22"/>
        <end position="343"/>
    </location>
</feature>